<dbReference type="Proteomes" id="UP000184465">
    <property type="component" value="Unassembled WGS sequence"/>
</dbReference>
<keyword evidence="1" id="KW-1133">Transmembrane helix</keyword>
<name>A0A1M6N6C7_PARC5</name>
<proteinExistence type="predicted"/>
<keyword evidence="3" id="KW-1185">Reference proteome</keyword>
<dbReference type="AlphaFoldDB" id="A0A1M6N6C7"/>
<protein>
    <submittedName>
        <fullName evidence="2">Uncharacterized protein</fullName>
    </submittedName>
</protein>
<gene>
    <name evidence="2" type="ORF">SAMN02745912_01589</name>
</gene>
<evidence type="ECO:0000313" key="3">
    <source>
        <dbReference type="Proteomes" id="UP000184465"/>
    </source>
</evidence>
<sequence length="184" mass="21020">MGCSMISLIFLVIGILIIIISLFFIKNQRAETNSNKEYEEDNIELISSLESIEDIIDGINITFNNTIAQMEKKYKVLETKLEQVEMRTSESESIHKKAYNEKQCKPKNTNINSNSDVNHFNNNIVNENVTKEDKNTNNKSVKIKELYDKGMNIPQIAKSLNIGIGEVKLIINLKKAKVRNNLEV</sequence>
<reference evidence="2 3" key="1">
    <citation type="submission" date="2016-11" db="EMBL/GenBank/DDBJ databases">
        <authorList>
            <person name="Jaros S."/>
            <person name="Januszkiewicz K."/>
            <person name="Wedrychowicz H."/>
        </authorList>
    </citation>
    <scope>NUCLEOTIDE SEQUENCE [LARGE SCALE GENOMIC DNA]</scope>
    <source>
        <strain evidence="2 3">DSM 15212</strain>
    </source>
</reference>
<dbReference type="InterPro" id="IPR046118">
    <property type="entry name" value="DUF6115"/>
</dbReference>
<evidence type="ECO:0000256" key="1">
    <source>
        <dbReference type="SAM" id="Phobius"/>
    </source>
</evidence>
<feature type="transmembrane region" description="Helical" evidence="1">
    <location>
        <begin position="6"/>
        <end position="25"/>
    </location>
</feature>
<keyword evidence="1" id="KW-0812">Transmembrane</keyword>
<evidence type="ECO:0000313" key="2">
    <source>
        <dbReference type="EMBL" id="SHJ91202.1"/>
    </source>
</evidence>
<organism evidence="2 3">
    <name type="scientific">Paramaledivibacter caminithermalis (strain DSM 15212 / CIP 107654 / DViRD3)</name>
    <name type="common">Clostridium caminithermale</name>
    <dbReference type="NCBI Taxonomy" id="1121301"/>
    <lineage>
        <taxon>Bacteria</taxon>
        <taxon>Bacillati</taxon>
        <taxon>Bacillota</taxon>
        <taxon>Clostridia</taxon>
        <taxon>Peptostreptococcales</taxon>
        <taxon>Caminicellaceae</taxon>
        <taxon>Paramaledivibacter</taxon>
    </lineage>
</organism>
<keyword evidence="1" id="KW-0472">Membrane</keyword>
<accession>A0A1M6N6C7</accession>
<dbReference type="EMBL" id="FRAG01000015">
    <property type="protein sequence ID" value="SHJ91202.1"/>
    <property type="molecule type" value="Genomic_DNA"/>
</dbReference>
<dbReference type="STRING" id="1121301.SAMN02745912_01589"/>
<dbReference type="Pfam" id="PF19610">
    <property type="entry name" value="DUF6115"/>
    <property type="match status" value="1"/>
</dbReference>